<dbReference type="GO" id="GO:0046872">
    <property type="term" value="F:metal ion binding"/>
    <property type="evidence" value="ECO:0007669"/>
    <property type="project" value="UniProtKB-KW"/>
</dbReference>
<reference evidence="10 11" key="1">
    <citation type="journal article" date="2019" name="Int. J. Syst. Evol. Microbiol.">
        <title>Capsulimonas corticalis gen. nov., sp. nov., an aerobic capsulated bacterium, of a novel bacterial order, Capsulimonadales ord. nov., of the class Armatimonadia of the phylum Armatimonadetes.</title>
        <authorList>
            <person name="Li J."/>
            <person name="Kudo C."/>
            <person name="Tonouchi A."/>
        </authorList>
    </citation>
    <scope>NUCLEOTIDE SEQUENCE [LARGE SCALE GENOMIC DNA]</scope>
    <source>
        <strain evidence="10 11">AX-7</strain>
    </source>
</reference>
<dbReference type="OrthoDB" id="9803707at2"/>
<dbReference type="Gene3D" id="3.30.413.10">
    <property type="entry name" value="Sulfite Reductase Hemoprotein, domain 1"/>
    <property type="match status" value="2"/>
</dbReference>
<evidence type="ECO:0000256" key="6">
    <source>
        <dbReference type="ARBA" id="ARBA00023004"/>
    </source>
</evidence>
<name>A0A402CSC4_9BACT</name>
<dbReference type="InterPro" id="IPR045854">
    <property type="entry name" value="NO2/SO3_Rdtase_4Fe4S_sf"/>
</dbReference>
<evidence type="ECO:0000256" key="1">
    <source>
        <dbReference type="ARBA" id="ARBA00010429"/>
    </source>
</evidence>
<evidence type="ECO:0000259" key="8">
    <source>
        <dbReference type="Pfam" id="PF01077"/>
    </source>
</evidence>
<dbReference type="InterPro" id="IPR006067">
    <property type="entry name" value="NO2/SO3_Rdtase_4Fe4S_dom"/>
</dbReference>
<feature type="domain" description="Nitrite/sulphite reductase 4Fe-4S" evidence="8">
    <location>
        <begin position="127"/>
        <end position="285"/>
    </location>
</feature>
<dbReference type="Pfam" id="PF01077">
    <property type="entry name" value="NIR_SIR"/>
    <property type="match status" value="2"/>
</dbReference>
<dbReference type="PROSITE" id="PS00365">
    <property type="entry name" value="NIR_SIR"/>
    <property type="match status" value="1"/>
</dbReference>
<dbReference type="Gene3D" id="3.90.480.20">
    <property type="match status" value="1"/>
</dbReference>
<evidence type="ECO:0000256" key="3">
    <source>
        <dbReference type="ARBA" id="ARBA00022617"/>
    </source>
</evidence>
<dbReference type="Pfam" id="PF03460">
    <property type="entry name" value="NIR_SIR_ferr"/>
    <property type="match status" value="2"/>
</dbReference>
<accession>A0A402CSC4</accession>
<evidence type="ECO:0000256" key="7">
    <source>
        <dbReference type="ARBA" id="ARBA00023014"/>
    </source>
</evidence>
<feature type="domain" description="Nitrite/Sulfite reductase ferredoxin-like" evidence="9">
    <location>
        <begin position="50"/>
        <end position="116"/>
    </location>
</feature>
<dbReference type="GO" id="GO:0016491">
    <property type="term" value="F:oxidoreductase activity"/>
    <property type="evidence" value="ECO:0007669"/>
    <property type="project" value="UniProtKB-KW"/>
</dbReference>
<dbReference type="GO" id="GO:0020037">
    <property type="term" value="F:heme binding"/>
    <property type="evidence" value="ECO:0007669"/>
    <property type="project" value="InterPro"/>
</dbReference>
<dbReference type="SUPFAM" id="SSF55124">
    <property type="entry name" value="Nitrite/Sulfite reductase N-terminal domain-like"/>
    <property type="match status" value="2"/>
</dbReference>
<evidence type="ECO:0000256" key="5">
    <source>
        <dbReference type="ARBA" id="ARBA00023002"/>
    </source>
</evidence>
<dbReference type="InterPro" id="IPR006066">
    <property type="entry name" value="NO2/SO3_Rdtase_FeS/sirohaem_BS"/>
</dbReference>
<dbReference type="PANTHER" id="PTHR32439:SF0">
    <property type="entry name" value="FERREDOXIN--NITRITE REDUCTASE, CHLOROPLASTIC"/>
    <property type="match status" value="1"/>
</dbReference>
<evidence type="ECO:0000313" key="10">
    <source>
        <dbReference type="EMBL" id="BDI31129.1"/>
    </source>
</evidence>
<evidence type="ECO:0000256" key="4">
    <source>
        <dbReference type="ARBA" id="ARBA00022723"/>
    </source>
</evidence>
<proteinExistence type="inferred from homology"/>
<dbReference type="Proteomes" id="UP000287394">
    <property type="component" value="Chromosome"/>
</dbReference>
<keyword evidence="2" id="KW-0004">4Fe-4S</keyword>
<sequence>MSEEKIIEAERLKREKDGLDVRADIYRYAVDGFDTIDSGDFMRFKWWGVYQQRPNEGHFMMRIKVPGGRLNNEQFRAITELTTQYGRGFSDITTRQTIQLHWLEIQQFPDIFARLEGVGLTSAGACGDIARNVTSSPAAGFDPDELVDTRPVTDAIQDFFHLNKNFSDLPRKYKIAVEGSPIQSTVPQINDASLVAYRRQSDGVVGYHFFVGGGLSLQPHIAKQLDIFVPADEIEKIVDVQRAISECYRDASQLRKKRTRARLKYLMAEWGPEKFTEEVRKKLDWSPDAAAPGFEFSDETFRDHVGIHEQKQEGLYWIGLCILAGRWTDAQMNVVADVAQKYGNGDIRLTNVQNCLIPNIPAANLEPAKAELAAAGFAWEVPTIRRGAQSCTGIEFCNLALTETKLRIKDVISHLEMVTPEPYERGIKINMNGCPNSCAQHHVGDIGLQGCMATMGDGSKVEAFDIHVGGDLGKDATFTKAIHRKVPAHLVKYALANVIQNFQATRENNERFAAWAHRHTNEELDAILGVETIVGAPELPSRAEAVPA</sequence>
<comment type="similarity">
    <text evidence="1">Belongs to the nitrite and sulfite reductase 4Fe-4S domain family.</text>
</comment>
<dbReference type="InterPro" id="IPR005117">
    <property type="entry name" value="NiRdtase/SiRdtase_haem-b_fer"/>
</dbReference>
<keyword evidence="5" id="KW-0560">Oxidoreductase</keyword>
<feature type="domain" description="Nitrite/Sulfite reductase ferredoxin-like" evidence="9">
    <location>
        <begin position="308"/>
        <end position="375"/>
    </location>
</feature>
<gene>
    <name evidence="10" type="ORF">CCAX7_31800</name>
</gene>
<keyword evidence="3" id="KW-0349">Heme</keyword>
<evidence type="ECO:0000313" key="11">
    <source>
        <dbReference type="Proteomes" id="UP000287394"/>
    </source>
</evidence>
<keyword evidence="6" id="KW-0408">Iron</keyword>
<dbReference type="SUPFAM" id="SSF56014">
    <property type="entry name" value="Nitrite and sulphite reductase 4Fe-4S domain-like"/>
    <property type="match status" value="2"/>
</dbReference>
<dbReference type="AlphaFoldDB" id="A0A402CSC4"/>
<dbReference type="KEGG" id="ccot:CCAX7_31800"/>
<evidence type="ECO:0000256" key="2">
    <source>
        <dbReference type="ARBA" id="ARBA00022485"/>
    </source>
</evidence>
<dbReference type="InterPro" id="IPR036136">
    <property type="entry name" value="Nit/Sulf_reduc_fer-like_dom_sf"/>
</dbReference>
<dbReference type="RefSeq" id="WP_119320304.1">
    <property type="nucleotide sequence ID" value="NZ_AP025739.1"/>
</dbReference>
<protein>
    <submittedName>
        <fullName evidence="10">Ferredoxin--nitrite reductase</fullName>
    </submittedName>
</protein>
<dbReference type="PANTHER" id="PTHR32439">
    <property type="entry name" value="FERREDOXIN--NITRITE REDUCTASE, CHLOROPLASTIC"/>
    <property type="match status" value="1"/>
</dbReference>
<evidence type="ECO:0000259" key="9">
    <source>
        <dbReference type="Pfam" id="PF03460"/>
    </source>
</evidence>
<feature type="domain" description="Nitrite/sulphite reductase 4Fe-4S" evidence="8">
    <location>
        <begin position="389"/>
        <end position="524"/>
    </location>
</feature>
<organism evidence="10 11">
    <name type="scientific">Capsulimonas corticalis</name>
    <dbReference type="NCBI Taxonomy" id="2219043"/>
    <lineage>
        <taxon>Bacteria</taxon>
        <taxon>Bacillati</taxon>
        <taxon>Armatimonadota</taxon>
        <taxon>Armatimonadia</taxon>
        <taxon>Capsulimonadales</taxon>
        <taxon>Capsulimonadaceae</taxon>
        <taxon>Capsulimonas</taxon>
    </lineage>
</organism>
<dbReference type="FunCoup" id="A0A402CSC4">
    <property type="interactions" value="290"/>
</dbReference>
<dbReference type="EMBL" id="AP025739">
    <property type="protein sequence ID" value="BDI31129.1"/>
    <property type="molecule type" value="Genomic_DNA"/>
</dbReference>
<dbReference type="PRINTS" id="PR00397">
    <property type="entry name" value="SIROHAEM"/>
</dbReference>
<keyword evidence="4" id="KW-0479">Metal-binding</keyword>
<keyword evidence="11" id="KW-1185">Reference proteome</keyword>
<dbReference type="GO" id="GO:0051539">
    <property type="term" value="F:4 iron, 4 sulfur cluster binding"/>
    <property type="evidence" value="ECO:0007669"/>
    <property type="project" value="UniProtKB-KW"/>
</dbReference>
<dbReference type="InterPro" id="IPR051329">
    <property type="entry name" value="NIR_SIR_4Fe-4S"/>
</dbReference>
<keyword evidence="7" id="KW-0411">Iron-sulfur</keyword>